<evidence type="ECO:0000259" key="2">
    <source>
        <dbReference type="Pfam" id="PF07940"/>
    </source>
</evidence>
<evidence type="ECO:0000313" key="4">
    <source>
        <dbReference type="Proteomes" id="UP001596250"/>
    </source>
</evidence>
<keyword evidence="4" id="KW-1185">Reference proteome</keyword>
<feature type="domain" description="Heparinase II/III-like C-terminal" evidence="2">
    <location>
        <begin position="389"/>
        <end position="522"/>
    </location>
</feature>
<gene>
    <name evidence="3" type="ORF">ACFPXP_19355</name>
</gene>
<comment type="subcellular location">
    <subcellularLocation>
        <location evidence="1">Cell envelope</location>
    </subcellularLocation>
</comment>
<dbReference type="PANTHER" id="PTHR38045">
    <property type="entry name" value="CHROMOSOME 1, WHOLE GENOME SHOTGUN SEQUENCE"/>
    <property type="match status" value="1"/>
</dbReference>
<dbReference type="InterPro" id="IPR008929">
    <property type="entry name" value="Chondroitin_lyas"/>
</dbReference>
<comment type="caution">
    <text evidence="3">The sequence shown here is derived from an EMBL/GenBank/DDBJ whole genome shotgun (WGS) entry which is preliminary data.</text>
</comment>
<dbReference type="InterPro" id="IPR012480">
    <property type="entry name" value="Hepar_II_III_C"/>
</dbReference>
<dbReference type="Gene3D" id="2.70.98.70">
    <property type="match status" value="1"/>
</dbReference>
<evidence type="ECO:0000313" key="3">
    <source>
        <dbReference type="EMBL" id="MFC5988566.1"/>
    </source>
</evidence>
<proteinExistence type="predicted"/>
<accession>A0ABW1IU27</accession>
<reference evidence="4" key="1">
    <citation type="journal article" date="2019" name="Int. J. Syst. Evol. Microbiol.">
        <title>The Global Catalogue of Microorganisms (GCM) 10K type strain sequencing project: providing services to taxonomists for standard genome sequencing and annotation.</title>
        <authorList>
            <consortium name="The Broad Institute Genomics Platform"/>
            <consortium name="The Broad Institute Genome Sequencing Center for Infectious Disease"/>
            <person name="Wu L."/>
            <person name="Ma J."/>
        </authorList>
    </citation>
    <scope>NUCLEOTIDE SEQUENCE [LARGE SCALE GENOMIC DNA]</scope>
    <source>
        <strain evidence="4">CCM 8749</strain>
    </source>
</reference>
<dbReference type="EMBL" id="JBHSQV010000182">
    <property type="protein sequence ID" value="MFC5988566.1"/>
    <property type="molecule type" value="Genomic_DNA"/>
</dbReference>
<dbReference type="Gene3D" id="1.50.10.100">
    <property type="entry name" value="Chondroitin AC/alginate lyase"/>
    <property type="match status" value="1"/>
</dbReference>
<dbReference type="Proteomes" id="UP001596250">
    <property type="component" value="Unassembled WGS sequence"/>
</dbReference>
<dbReference type="Pfam" id="PF07940">
    <property type="entry name" value="Hepar_II_III_C"/>
    <property type="match status" value="1"/>
</dbReference>
<dbReference type="RefSeq" id="WP_379896040.1">
    <property type="nucleotide sequence ID" value="NZ_CBCSCT010000011.1"/>
</dbReference>
<name>A0ABW1IU27_9BACL</name>
<dbReference type="SUPFAM" id="SSF48230">
    <property type="entry name" value="Chondroitin AC/alginate lyase"/>
    <property type="match status" value="1"/>
</dbReference>
<dbReference type="PANTHER" id="PTHR38045:SF1">
    <property type="entry name" value="HEPARINASE II_III-LIKE PROTEIN"/>
    <property type="match status" value="1"/>
</dbReference>
<sequence length="620" mass="70604">MYTFRDIHTAVLAGQETTWHNAERIRDMIRRSRQNPLLAGLWQEMDQELGNIVQEAIPQLSFRDFVQFEDHGDRLAYETSYFDRRKRLAVCACAALNDPRPEVISTLQEVMWEICNEYSWCLPAHLAYEGDGAQPRQEIDLFAAETAHAMAEISVWLEDVLHPGLVRQMRREARSRVLEPLLSRSTRYHWESADHNWSAVCAGSAGMTALLLIHEPEPLSALIERVISALECFLRGYGEDGGCAEGITYWTYGFGYYVYFAEMLADFTEGRLDLLTSDKVRRIASFPQTIHLSENTYVNYSDAAESVVLHSGMLSRLTDRCGASLSLLRPPSLHEDHCYRWAHITRNLLWSSPRQGGPDESAKRQQENQVYYLPDLQWLTAKKQERGAVLAFSAKGGHNGEPHNHNDVGHFILHVNGENVLADLGAGMYTKAYFGEARYEILNNASRGHSVPLINGMEQQEGSRFRANVMRLDEDEKTALLLLDLSNAYADESLQSFTRSFEWSKVASFSGKPLLRIEDTVQWARPGIVTEALISRCKPEFEAGRVVWTGSRGIVTMQYNPVDLSYSLYEESYSDHAGIVQTAYLVHLRLSSPRKEARITMEFHAEPLDDVRDERFHRSI</sequence>
<evidence type="ECO:0000256" key="1">
    <source>
        <dbReference type="ARBA" id="ARBA00004196"/>
    </source>
</evidence>
<organism evidence="3 4">
    <name type="scientific">Marinicrinis lubricantis</name>
    <dbReference type="NCBI Taxonomy" id="2086470"/>
    <lineage>
        <taxon>Bacteria</taxon>
        <taxon>Bacillati</taxon>
        <taxon>Bacillota</taxon>
        <taxon>Bacilli</taxon>
        <taxon>Bacillales</taxon>
        <taxon>Paenibacillaceae</taxon>
    </lineage>
</organism>
<protein>
    <submittedName>
        <fullName evidence="3">Heparinase II/III family protein</fullName>
    </submittedName>
</protein>